<protein>
    <recommendedName>
        <fullName evidence="3">Peptidase M14 carboxypeptidase A domain-containing protein</fullName>
    </recommendedName>
</protein>
<feature type="transmembrane region" description="Helical" evidence="1">
    <location>
        <begin position="7"/>
        <end position="30"/>
    </location>
</feature>
<feature type="non-terminal residue" evidence="2">
    <location>
        <position position="248"/>
    </location>
</feature>
<dbReference type="InterPro" id="IPR021259">
    <property type="entry name" value="DUF2817"/>
</dbReference>
<evidence type="ECO:0008006" key="3">
    <source>
        <dbReference type="Google" id="ProtNLM"/>
    </source>
</evidence>
<dbReference type="EMBL" id="LAZR01057084">
    <property type="protein sequence ID" value="KKK72786.1"/>
    <property type="molecule type" value="Genomic_DNA"/>
</dbReference>
<evidence type="ECO:0000313" key="2">
    <source>
        <dbReference type="EMBL" id="KKK72786.1"/>
    </source>
</evidence>
<gene>
    <name evidence="2" type="ORF">LCGC14_2900400</name>
</gene>
<proteinExistence type="predicted"/>
<reference evidence="2" key="1">
    <citation type="journal article" date="2015" name="Nature">
        <title>Complex archaea that bridge the gap between prokaryotes and eukaryotes.</title>
        <authorList>
            <person name="Spang A."/>
            <person name="Saw J.H."/>
            <person name="Jorgensen S.L."/>
            <person name="Zaremba-Niedzwiedzka K."/>
            <person name="Martijn J."/>
            <person name="Lind A.E."/>
            <person name="van Eijk R."/>
            <person name="Schleper C."/>
            <person name="Guy L."/>
            <person name="Ettema T.J."/>
        </authorList>
    </citation>
    <scope>NUCLEOTIDE SEQUENCE</scope>
</reference>
<dbReference type="Gene3D" id="3.40.630.10">
    <property type="entry name" value="Zn peptidases"/>
    <property type="match status" value="1"/>
</dbReference>
<dbReference type="AlphaFoldDB" id="A0A0F9AKQ3"/>
<organism evidence="2">
    <name type="scientific">marine sediment metagenome</name>
    <dbReference type="NCBI Taxonomy" id="412755"/>
    <lineage>
        <taxon>unclassified sequences</taxon>
        <taxon>metagenomes</taxon>
        <taxon>ecological metagenomes</taxon>
    </lineage>
</organism>
<keyword evidence="1" id="KW-0812">Transmembrane</keyword>
<dbReference type="Pfam" id="PF10994">
    <property type="entry name" value="DUF2817"/>
    <property type="match status" value="1"/>
</dbReference>
<comment type="caution">
    <text evidence="2">The sequence shown here is derived from an EMBL/GenBank/DDBJ whole genome shotgun (WGS) entry which is preliminary data.</text>
</comment>
<keyword evidence="1" id="KW-0472">Membrane</keyword>
<dbReference type="SUPFAM" id="SSF53187">
    <property type="entry name" value="Zn-dependent exopeptidases"/>
    <property type="match status" value="1"/>
</dbReference>
<accession>A0A0F9AKQ3</accession>
<keyword evidence="1" id="KW-1133">Transmembrane helix</keyword>
<name>A0A0F9AKQ3_9ZZZZ</name>
<evidence type="ECO:0000256" key="1">
    <source>
        <dbReference type="SAM" id="Phobius"/>
    </source>
</evidence>
<sequence>MKKIIKITLYSLLIIIVIVLAGVHISYVTFSPDDKGISVHESNLVYFQESYDECRQSFLEEARKIAGQYDQAEMFSINVPSQVDQELFIDLLYLPPIDSTGKLLVLSSGVHGLEGFTGSAVQQMLLRELLSSEVLSEMGVLLIHAVNPYGFKYLRRVSENNVDLNRGSETDPALFESKNPGYGALYDMLNPQGKFSKGSLRSQFFYMIAISKMMKEKYPDVLVFVDAVSAMVALPLHFDELGWDVTFA</sequence>